<proteinExistence type="predicted"/>
<dbReference type="InterPro" id="IPR016181">
    <property type="entry name" value="Acyl_CoA_acyltransferase"/>
</dbReference>
<dbReference type="CDD" id="cd04301">
    <property type="entry name" value="NAT_SF"/>
    <property type="match status" value="1"/>
</dbReference>
<dbReference type="AlphaFoldDB" id="A0A7X1CQ78"/>
<keyword evidence="2" id="KW-0808">Transferase</keyword>
<organism evidence="2 3">
    <name type="scientific">Listeria grandensis</name>
    <dbReference type="NCBI Taxonomy" id="1494963"/>
    <lineage>
        <taxon>Bacteria</taxon>
        <taxon>Bacillati</taxon>
        <taxon>Bacillota</taxon>
        <taxon>Bacilli</taxon>
        <taxon>Bacillales</taxon>
        <taxon>Listeriaceae</taxon>
        <taxon>Listeria</taxon>
    </lineage>
</organism>
<dbReference type="EMBL" id="JAARWN010000009">
    <property type="protein sequence ID" value="MBC1936742.1"/>
    <property type="molecule type" value="Genomic_DNA"/>
</dbReference>
<dbReference type="InterPro" id="IPR000182">
    <property type="entry name" value="GNAT_dom"/>
</dbReference>
<evidence type="ECO:0000313" key="3">
    <source>
        <dbReference type="Proteomes" id="UP000535908"/>
    </source>
</evidence>
<name>A0A7X1CQ78_9LIST</name>
<evidence type="ECO:0000259" key="1">
    <source>
        <dbReference type="PROSITE" id="PS51186"/>
    </source>
</evidence>
<dbReference type="Pfam" id="PF00583">
    <property type="entry name" value="Acetyltransf_1"/>
    <property type="match status" value="1"/>
</dbReference>
<evidence type="ECO:0000313" key="2">
    <source>
        <dbReference type="EMBL" id="MBC1936742.1"/>
    </source>
</evidence>
<feature type="domain" description="N-acetyltransferase" evidence="1">
    <location>
        <begin position="7"/>
        <end position="153"/>
    </location>
</feature>
<comment type="caution">
    <text evidence="2">The sequence shown here is derived from an EMBL/GenBank/DDBJ whole genome shotgun (WGS) entry which is preliminary data.</text>
</comment>
<accession>A0A7X1CQ78</accession>
<dbReference type="Gene3D" id="3.40.630.30">
    <property type="match status" value="1"/>
</dbReference>
<dbReference type="Proteomes" id="UP000535908">
    <property type="component" value="Unassembled WGS sequence"/>
</dbReference>
<gene>
    <name evidence="2" type="ORF">HCA69_10220</name>
</gene>
<dbReference type="GO" id="GO:0016747">
    <property type="term" value="F:acyltransferase activity, transferring groups other than amino-acyl groups"/>
    <property type="evidence" value="ECO:0007669"/>
    <property type="project" value="InterPro"/>
</dbReference>
<reference evidence="2 3" key="1">
    <citation type="submission" date="2020-03" db="EMBL/GenBank/DDBJ databases">
        <title>Soil Listeria distribution.</title>
        <authorList>
            <person name="Liao J."/>
            <person name="Wiedmann M."/>
        </authorList>
    </citation>
    <scope>NUCLEOTIDE SEQUENCE [LARGE SCALE GENOMIC DNA]</scope>
    <source>
        <strain evidence="2 3">FSL L7-0741</strain>
    </source>
</reference>
<sequence length="153" mass="17283">MTVTLQKFIKEASQTEALRNYTLENDTFCAHPLTFLDREGYHCVLVCDNEEVVGFFVLDNGPDLATYVAEPNALLLRGYSIDSTMQGQGYGTRSLAELKAYVNAHFTMIDKVVLAVNKRNIPAQKLYLKSGFRETARTVLGPRGEQFVYEMKM</sequence>
<dbReference type="RefSeq" id="WP_185411109.1">
    <property type="nucleotide sequence ID" value="NZ_JAARRE010000012.1"/>
</dbReference>
<dbReference type="SUPFAM" id="SSF55729">
    <property type="entry name" value="Acyl-CoA N-acyltransferases (Nat)"/>
    <property type="match status" value="1"/>
</dbReference>
<dbReference type="PROSITE" id="PS51186">
    <property type="entry name" value="GNAT"/>
    <property type="match status" value="1"/>
</dbReference>
<protein>
    <submittedName>
        <fullName evidence="2">GNAT family N-acetyltransferase</fullName>
    </submittedName>
</protein>